<evidence type="ECO:0008006" key="4">
    <source>
        <dbReference type="Google" id="ProtNLM"/>
    </source>
</evidence>
<name>A0A5C4LPD7_9PSEU</name>
<dbReference type="RefSeq" id="WP_139100641.1">
    <property type="nucleotide sequence ID" value="NZ_VDFW01000052.1"/>
</dbReference>
<feature type="transmembrane region" description="Helical" evidence="1">
    <location>
        <begin position="144"/>
        <end position="168"/>
    </location>
</feature>
<gene>
    <name evidence="2" type="ORF">FG385_32495</name>
</gene>
<keyword evidence="1" id="KW-0472">Membrane</keyword>
<dbReference type="EMBL" id="VDFW01000052">
    <property type="protein sequence ID" value="TNC19335.1"/>
    <property type="molecule type" value="Genomic_DNA"/>
</dbReference>
<dbReference type="AlphaFoldDB" id="A0A5C4LPD7"/>
<dbReference type="PANTHER" id="PTHR42305">
    <property type="entry name" value="MEMBRANE PROTEIN RV1733C-RELATED"/>
    <property type="match status" value="1"/>
</dbReference>
<evidence type="ECO:0000313" key="3">
    <source>
        <dbReference type="Proteomes" id="UP000305546"/>
    </source>
</evidence>
<accession>A0A5C4LPD7</accession>
<reference evidence="2 3" key="1">
    <citation type="submission" date="2019-06" db="EMBL/GenBank/DDBJ databases">
        <title>Amycolatopsis alkalitolerans sp. nov., isolated from Gastrodia elata Blume.</title>
        <authorList>
            <person name="Narsing Rao M.P."/>
            <person name="Li W.J."/>
        </authorList>
    </citation>
    <scope>NUCLEOTIDE SEQUENCE [LARGE SCALE GENOMIC DNA]</scope>
    <source>
        <strain evidence="2 3">SYSUP0005</strain>
    </source>
</reference>
<keyword evidence="1" id="KW-1133">Transmembrane helix</keyword>
<dbReference type="InterPro" id="IPR039708">
    <property type="entry name" value="MT1774/Rv1733c-like"/>
</dbReference>
<dbReference type="OrthoDB" id="3638539at2"/>
<dbReference type="Proteomes" id="UP000305546">
    <property type="component" value="Unassembled WGS sequence"/>
</dbReference>
<organism evidence="2 3">
    <name type="scientific">Amycolatopsis alkalitolerans</name>
    <dbReference type="NCBI Taxonomy" id="2547244"/>
    <lineage>
        <taxon>Bacteria</taxon>
        <taxon>Bacillati</taxon>
        <taxon>Actinomycetota</taxon>
        <taxon>Actinomycetes</taxon>
        <taxon>Pseudonocardiales</taxon>
        <taxon>Pseudonocardiaceae</taxon>
        <taxon>Amycolatopsis</taxon>
    </lineage>
</organism>
<keyword evidence="1" id="KW-0812">Transmembrane</keyword>
<protein>
    <recommendedName>
        <fullName evidence="4">Transmembrane protein</fullName>
    </recommendedName>
</protein>
<dbReference type="PANTHER" id="PTHR42305:SF1">
    <property type="entry name" value="MEMBRANE PROTEIN RV1733C-RELATED"/>
    <property type="match status" value="1"/>
</dbReference>
<proteinExistence type="predicted"/>
<evidence type="ECO:0000256" key="1">
    <source>
        <dbReference type="SAM" id="Phobius"/>
    </source>
</evidence>
<evidence type="ECO:0000313" key="2">
    <source>
        <dbReference type="EMBL" id="TNC19335.1"/>
    </source>
</evidence>
<keyword evidence="3" id="KW-1185">Reference proteome</keyword>
<comment type="caution">
    <text evidence="2">The sequence shown here is derived from an EMBL/GenBank/DDBJ whole genome shotgun (WGS) entry which is preliminary data.</text>
</comment>
<sequence length="196" mass="21013">MNVSSTWIMRQLRWIGSGRNPLATRWDRIETALVAVAIVLSLGMVPVALAAGSHEYATGLRDAAHEQATRTQVTAVLLADAPETLSARATATQVPVKAVWRLPDGSERTGQVEVAPGTDAGTGTPIWIDQAGNSVPEPLTRDGALGAAFGIAALVWVGAVGLVVLALWGARFLLDRRRGEDLAREWQRASRDLKRF</sequence>